<feature type="compositionally biased region" description="Low complexity" evidence="1">
    <location>
        <begin position="107"/>
        <end position="116"/>
    </location>
</feature>
<feature type="region of interest" description="Disordered" evidence="1">
    <location>
        <begin position="159"/>
        <end position="216"/>
    </location>
</feature>
<feature type="region of interest" description="Disordered" evidence="1">
    <location>
        <begin position="77"/>
        <end position="124"/>
    </location>
</feature>
<dbReference type="PROSITE" id="PS51257">
    <property type="entry name" value="PROKAR_LIPOPROTEIN"/>
    <property type="match status" value="1"/>
</dbReference>
<name>A0A3L6TDF9_PANMI</name>
<sequence length="239" mass="24375">MGLKLNLTMRVLAVVAALAAPAAGQGGAASCTASLITSFTPCLNFLTNGGGGPGADAGLLPVPGGAGGREHRLRVPHPHRQRAARRARQPDARRHAAQGLRRRRRPAAVPRYAARASPDEMTGVDSCDVDCSIRRSRSRSRHDANPIRMLDAYTPAQIPAPGPVAGAPSAALPPLPQATPATPEPEAPAPPVVDPTGTAPISQGQTRPIVLPSSGRRASTHAPAAAALVLLLAAGAALL</sequence>
<dbReference type="STRING" id="4540.A0A3L6TDF9"/>
<keyword evidence="2" id="KW-0732">Signal</keyword>
<feature type="compositionally biased region" description="Basic residues" evidence="1">
    <location>
        <begin position="77"/>
        <end position="87"/>
    </location>
</feature>
<feature type="compositionally biased region" description="Pro residues" evidence="1">
    <location>
        <begin position="171"/>
        <end position="193"/>
    </location>
</feature>
<evidence type="ECO:0000313" key="4">
    <source>
        <dbReference type="Proteomes" id="UP000275267"/>
    </source>
</evidence>
<proteinExistence type="predicted"/>
<evidence type="ECO:0000256" key="2">
    <source>
        <dbReference type="SAM" id="SignalP"/>
    </source>
</evidence>
<reference evidence="4" key="1">
    <citation type="journal article" date="2019" name="Nat. Commun.">
        <title>The genome of broomcorn millet.</title>
        <authorList>
            <person name="Zou C."/>
            <person name="Miki D."/>
            <person name="Li D."/>
            <person name="Tang Q."/>
            <person name="Xiao L."/>
            <person name="Rajput S."/>
            <person name="Deng P."/>
            <person name="Jia W."/>
            <person name="Huang R."/>
            <person name="Zhang M."/>
            <person name="Sun Y."/>
            <person name="Hu J."/>
            <person name="Fu X."/>
            <person name="Schnable P.S."/>
            <person name="Li F."/>
            <person name="Zhang H."/>
            <person name="Feng B."/>
            <person name="Zhu X."/>
            <person name="Liu R."/>
            <person name="Schnable J.C."/>
            <person name="Zhu J.-K."/>
            <person name="Zhang H."/>
        </authorList>
    </citation>
    <scope>NUCLEOTIDE SEQUENCE [LARGE SCALE GENOMIC DNA]</scope>
</reference>
<gene>
    <name evidence="3" type="ORF">C2845_PM03G21180</name>
</gene>
<protein>
    <submittedName>
        <fullName evidence="3">Non-specific lipid transfer protein GPI-anchored 2-like</fullName>
    </submittedName>
</protein>
<organism evidence="3 4">
    <name type="scientific">Panicum miliaceum</name>
    <name type="common">Proso millet</name>
    <name type="synonym">Broomcorn millet</name>
    <dbReference type="NCBI Taxonomy" id="4540"/>
    <lineage>
        <taxon>Eukaryota</taxon>
        <taxon>Viridiplantae</taxon>
        <taxon>Streptophyta</taxon>
        <taxon>Embryophyta</taxon>
        <taxon>Tracheophyta</taxon>
        <taxon>Spermatophyta</taxon>
        <taxon>Magnoliopsida</taxon>
        <taxon>Liliopsida</taxon>
        <taxon>Poales</taxon>
        <taxon>Poaceae</taxon>
        <taxon>PACMAD clade</taxon>
        <taxon>Panicoideae</taxon>
        <taxon>Panicodae</taxon>
        <taxon>Paniceae</taxon>
        <taxon>Panicinae</taxon>
        <taxon>Panicum</taxon>
        <taxon>Panicum sect. Panicum</taxon>
    </lineage>
</organism>
<evidence type="ECO:0000313" key="3">
    <source>
        <dbReference type="EMBL" id="RLN36355.1"/>
    </source>
</evidence>
<dbReference type="AlphaFoldDB" id="A0A3L6TDF9"/>
<feature type="chain" id="PRO_5018051850" evidence="2">
    <location>
        <begin position="25"/>
        <end position="239"/>
    </location>
</feature>
<keyword evidence="4" id="KW-1185">Reference proteome</keyword>
<comment type="caution">
    <text evidence="3">The sequence shown here is derived from an EMBL/GenBank/DDBJ whole genome shotgun (WGS) entry which is preliminary data.</text>
</comment>
<evidence type="ECO:0000256" key="1">
    <source>
        <dbReference type="SAM" id="MobiDB-lite"/>
    </source>
</evidence>
<feature type="compositionally biased region" description="Low complexity" evidence="1">
    <location>
        <begin position="159"/>
        <end position="170"/>
    </location>
</feature>
<accession>A0A3L6TDF9</accession>
<feature type="signal peptide" evidence="2">
    <location>
        <begin position="1"/>
        <end position="24"/>
    </location>
</feature>
<dbReference type="EMBL" id="PQIB02000002">
    <property type="protein sequence ID" value="RLN36355.1"/>
    <property type="molecule type" value="Genomic_DNA"/>
</dbReference>
<dbReference type="Proteomes" id="UP000275267">
    <property type="component" value="Unassembled WGS sequence"/>
</dbReference>